<accession>A0AAU9CZL8</accession>
<dbReference type="KEGG" id="lcal:ATTO_01320"/>
<organism evidence="1 2">
    <name type="scientific">Leptogranulimonas caecicola</name>
    <dbReference type="NCBI Taxonomy" id="2894156"/>
    <lineage>
        <taxon>Bacteria</taxon>
        <taxon>Bacillati</taxon>
        <taxon>Actinomycetota</taxon>
        <taxon>Coriobacteriia</taxon>
        <taxon>Coriobacteriales</taxon>
        <taxon>Kribbibacteriaceae</taxon>
        <taxon>Leptogranulimonas</taxon>
    </lineage>
</organism>
<protein>
    <recommendedName>
        <fullName evidence="3">XRE family transcriptional regulator</fullName>
    </recommendedName>
</protein>
<reference evidence="1" key="1">
    <citation type="submission" date="2021-11" db="EMBL/GenBank/DDBJ databases">
        <title>Complete genome sequence of Atopobiaceae bacterium TOC12.</title>
        <authorList>
            <person name="Morinaga K."/>
            <person name="Kusada H."/>
            <person name="Tamaki H."/>
        </authorList>
    </citation>
    <scope>NUCLEOTIDE SEQUENCE</scope>
    <source>
        <strain evidence="1">TOC12</strain>
    </source>
</reference>
<dbReference type="AlphaFoldDB" id="A0AAU9CZL8"/>
<gene>
    <name evidence="1" type="ORF">ATTO_01320</name>
</gene>
<dbReference type="EMBL" id="AP025285">
    <property type="protein sequence ID" value="BDC90260.1"/>
    <property type="molecule type" value="Genomic_DNA"/>
</dbReference>
<evidence type="ECO:0008006" key="3">
    <source>
        <dbReference type="Google" id="ProtNLM"/>
    </source>
</evidence>
<dbReference type="Proteomes" id="UP001431186">
    <property type="component" value="Chromosome"/>
</dbReference>
<name>A0AAU9CZL8_9ACTN</name>
<evidence type="ECO:0000313" key="1">
    <source>
        <dbReference type="EMBL" id="BDC90260.1"/>
    </source>
</evidence>
<proteinExistence type="predicted"/>
<keyword evidence="2" id="KW-1185">Reference proteome</keyword>
<dbReference type="RefSeq" id="WP_265591837.1">
    <property type="nucleotide sequence ID" value="NZ_AP025285.1"/>
</dbReference>
<evidence type="ECO:0000313" key="2">
    <source>
        <dbReference type="Proteomes" id="UP001431186"/>
    </source>
</evidence>
<sequence length="145" mass="16126">MAHTTENLMAQLEEACSLDRYLARLEASGKQAPASLADYLNTLLAAQPLTRPEVIREASLNATFGYQVFQGTRRLSRNNALLLARALGCTLTQTQRLLALANQGRLTPQNPRDAIVIWCIQHNFSCQRTDEELFARGLPTLSPCR</sequence>